<dbReference type="InterPro" id="IPR000719">
    <property type="entry name" value="Prot_kinase_dom"/>
</dbReference>
<dbReference type="SMART" id="SM00220">
    <property type="entry name" value="S_TKc"/>
    <property type="match status" value="1"/>
</dbReference>
<dbReference type="Pfam" id="PF00497">
    <property type="entry name" value="SBP_bac_3"/>
    <property type="match status" value="1"/>
</dbReference>
<dbReference type="InterPro" id="IPR011009">
    <property type="entry name" value="Kinase-like_dom_sf"/>
</dbReference>
<dbReference type="InterPro" id="IPR018313">
    <property type="entry name" value="SBP_3_CS"/>
</dbReference>
<dbReference type="GO" id="GO:0004672">
    <property type="term" value="F:protein kinase activity"/>
    <property type="evidence" value="ECO:0007669"/>
    <property type="project" value="InterPro"/>
</dbReference>
<dbReference type="PROSITE" id="PS00108">
    <property type="entry name" value="PROTEIN_KINASE_ST"/>
    <property type="match status" value="1"/>
</dbReference>
<gene>
    <name evidence="9" type="ORF">EBN88_14720</name>
</gene>
<evidence type="ECO:0000256" key="7">
    <source>
        <dbReference type="SAM" id="MobiDB-lite"/>
    </source>
</evidence>
<keyword evidence="3" id="KW-0732">Signal</keyword>
<accession>A0A3M2LPT0</accession>
<dbReference type="PROSITE" id="PS01039">
    <property type="entry name" value="SBP_BACTERIAL_3"/>
    <property type="match status" value="1"/>
</dbReference>
<dbReference type="EMBL" id="RFFJ01000072">
    <property type="protein sequence ID" value="RMI39471.1"/>
    <property type="molecule type" value="Genomic_DNA"/>
</dbReference>
<feature type="domain" description="Protein kinase" evidence="8">
    <location>
        <begin position="15"/>
        <end position="267"/>
    </location>
</feature>
<dbReference type="InterPro" id="IPR051455">
    <property type="entry name" value="Bact_solute-bind_prot3"/>
</dbReference>
<dbReference type="SUPFAM" id="SSF53850">
    <property type="entry name" value="Periplasmic binding protein-like II"/>
    <property type="match status" value="1"/>
</dbReference>
<feature type="region of interest" description="Disordered" evidence="7">
    <location>
        <begin position="329"/>
        <end position="379"/>
    </location>
</feature>
<dbReference type="Pfam" id="PF00069">
    <property type="entry name" value="Pkinase"/>
    <property type="match status" value="1"/>
</dbReference>
<dbReference type="GO" id="GO:0006865">
    <property type="term" value="P:amino acid transport"/>
    <property type="evidence" value="ECO:0007669"/>
    <property type="project" value="TreeGrafter"/>
</dbReference>
<evidence type="ECO:0000256" key="4">
    <source>
        <dbReference type="ARBA" id="ARBA00022741"/>
    </source>
</evidence>
<evidence type="ECO:0000256" key="5">
    <source>
        <dbReference type="ARBA" id="ARBA00022840"/>
    </source>
</evidence>
<keyword evidence="10" id="KW-1185">Reference proteome</keyword>
<feature type="compositionally biased region" description="Gly residues" evidence="7">
    <location>
        <begin position="354"/>
        <end position="376"/>
    </location>
</feature>
<dbReference type="CDD" id="cd14014">
    <property type="entry name" value="STKc_PknB_like"/>
    <property type="match status" value="1"/>
</dbReference>
<protein>
    <recommendedName>
        <fullName evidence="8">Protein kinase domain-containing protein</fullName>
    </recommendedName>
</protein>
<proteinExistence type="inferred from homology"/>
<evidence type="ECO:0000256" key="3">
    <source>
        <dbReference type="ARBA" id="ARBA00022729"/>
    </source>
</evidence>
<dbReference type="AlphaFoldDB" id="A0A3M2LPT0"/>
<dbReference type="PANTHER" id="PTHR30085">
    <property type="entry name" value="AMINO ACID ABC TRANSPORTER PERMEASE"/>
    <property type="match status" value="1"/>
</dbReference>
<dbReference type="GO" id="GO:0005576">
    <property type="term" value="C:extracellular region"/>
    <property type="evidence" value="ECO:0007669"/>
    <property type="project" value="TreeGrafter"/>
</dbReference>
<dbReference type="InterPro" id="IPR017441">
    <property type="entry name" value="Protein_kinase_ATP_BS"/>
</dbReference>
<keyword evidence="5 6" id="KW-0067">ATP-binding</keyword>
<organism evidence="9 10">
    <name type="scientific">Streptomyces triticirhizae</name>
    <dbReference type="NCBI Taxonomy" id="2483353"/>
    <lineage>
        <taxon>Bacteria</taxon>
        <taxon>Bacillati</taxon>
        <taxon>Actinomycetota</taxon>
        <taxon>Actinomycetes</taxon>
        <taxon>Kitasatosporales</taxon>
        <taxon>Streptomycetaceae</taxon>
        <taxon>Streptomyces</taxon>
    </lineage>
</organism>
<dbReference type="GO" id="GO:0005524">
    <property type="term" value="F:ATP binding"/>
    <property type="evidence" value="ECO:0007669"/>
    <property type="project" value="UniProtKB-UniRule"/>
</dbReference>
<sequence length="614" mass="63889">MEPLSDQDPRRLGEFTLLARLGSGGMGRVYLGRSPGGMQVAIKVIREDIAEDSGVLARFRREAATVRAVRSPYTARLVAASLDAPPHWLATEFVPGPTLLRASRGTPLEPALCVGLFAALAEALAAVHAHGVVHRDVKPHNVILSPGGPQLIDFGIARAAEHTVLTHTGQTPGTVGYTAPEVLLGGPAGPAADVFALGATMAAAATGRPPYGAGEWPVVSYRVVHGEVDVEGVEPRLAELIRGCVAREPGDRPDPAEIVRRCAVSFALAEYPPYRRLLESAAPAPPPPPAHPPATRRRRAPLLAVGGLAAGGLTVALLLWLLPDGESGNGGNGGAAGESPVESPAESPDEGEIGGETAGESDGAGGNGTGGSGAGGERLTIGVKFDQPGLGVQDVNGELSGFEVEVARYVAAELGFDEDDIDWVEAPAAERENLLLRNEVDLVVATYTITEDREAVVDFAGPYLTAHQDLLIRAEDEVADVAAINDLTLCSVTGSTSALNVRDGLAPGVRLEEAATWSECFTALDEGRVDALTNDDALLVSYATSAESPGGYRLAGLGLSTDYEYGIGIPEGETELRDEINAALSRMIEDGSWEAALRAHLTGVADYDPSPPEL</sequence>
<dbReference type="Gene3D" id="3.40.190.10">
    <property type="entry name" value="Periplasmic binding protein-like II"/>
    <property type="match status" value="2"/>
</dbReference>
<feature type="binding site" evidence="6">
    <location>
        <position position="43"/>
    </location>
    <ligand>
        <name>ATP</name>
        <dbReference type="ChEBI" id="CHEBI:30616"/>
    </ligand>
</feature>
<dbReference type="InterPro" id="IPR008271">
    <property type="entry name" value="Ser/Thr_kinase_AS"/>
</dbReference>
<dbReference type="Gene3D" id="3.30.200.20">
    <property type="entry name" value="Phosphorylase Kinase, domain 1"/>
    <property type="match status" value="1"/>
</dbReference>
<dbReference type="Gene3D" id="1.10.510.10">
    <property type="entry name" value="Transferase(Phosphotransferase) domain 1"/>
    <property type="match status" value="1"/>
</dbReference>
<dbReference type="SMART" id="SM00062">
    <property type="entry name" value="PBPb"/>
    <property type="match status" value="1"/>
</dbReference>
<evidence type="ECO:0000256" key="2">
    <source>
        <dbReference type="ARBA" id="ARBA00022448"/>
    </source>
</evidence>
<dbReference type="PROSITE" id="PS00107">
    <property type="entry name" value="PROTEIN_KINASE_ATP"/>
    <property type="match status" value="1"/>
</dbReference>
<dbReference type="PROSITE" id="PS50011">
    <property type="entry name" value="PROTEIN_KINASE_DOM"/>
    <property type="match status" value="1"/>
</dbReference>
<evidence type="ECO:0000256" key="1">
    <source>
        <dbReference type="ARBA" id="ARBA00010333"/>
    </source>
</evidence>
<dbReference type="SUPFAM" id="SSF56112">
    <property type="entry name" value="Protein kinase-like (PK-like)"/>
    <property type="match status" value="1"/>
</dbReference>
<keyword evidence="4 6" id="KW-0547">Nucleotide-binding</keyword>
<evidence type="ECO:0000313" key="9">
    <source>
        <dbReference type="EMBL" id="RMI39471.1"/>
    </source>
</evidence>
<evidence type="ECO:0000313" key="10">
    <source>
        <dbReference type="Proteomes" id="UP000278673"/>
    </source>
</evidence>
<dbReference type="Proteomes" id="UP000278673">
    <property type="component" value="Unassembled WGS sequence"/>
</dbReference>
<dbReference type="RefSeq" id="WP_122184329.1">
    <property type="nucleotide sequence ID" value="NZ_RFFJ01000072.1"/>
</dbReference>
<dbReference type="CDD" id="cd13690">
    <property type="entry name" value="PBP2_GluB"/>
    <property type="match status" value="1"/>
</dbReference>
<evidence type="ECO:0000259" key="8">
    <source>
        <dbReference type="PROSITE" id="PS50011"/>
    </source>
</evidence>
<dbReference type="InterPro" id="IPR001638">
    <property type="entry name" value="Solute-binding_3/MltF_N"/>
</dbReference>
<comment type="caution">
    <text evidence="9">The sequence shown here is derived from an EMBL/GenBank/DDBJ whole genome shotgun (WGS) entry which is preliminary data.</text>
</comment>
<dbReference type="PANTHER" id="PTHR30085:SF6">
    <property type="entry name" value="ABC TRANSPORTER GLUTAMINE-BINDING PROTEIN GLNH"/>
    <property type="match status" value="1"/>
</dbReference>
<name>A0A3M2LPT0_9ACTN</name>
<evidence type="ECO:0000256" key="6">
    <source>
        <dbReference type="PROSITE-ProRule" id="PRU10141"/>
    </source>
</evidence>
<keyword evidence="2" id="KW-0813">Transport</keyword>
<dbReference type="GO" id="GO:0030288">
    <property type="term" value="C:outer membrane-bounded periplasmic space"/>
    <property type="evidence" value="ECO:0007669"/>
    <property type="project" value="TreeGrafter"/>
</dbReference>
<reference evidence="9 10" key="1">
    <citation type="submission" date="2018-10" db="EMBL/GenBank/DDBJ databases">
        <title>Isolation, diversity and antifungal activity of actinobacteria from wheat.</title>
        <authorList>
            <person name="Han C."/>
        </authorList>
    </citation>
    <scope>NUCLEOTIDE SEQUENCE [LARGE SCALE GENOMIC DNA]</scope>
    <source>
        <strain evidence="9 10">NEAU-YY642</strain>
    </source>
</reference>
<comment type="similarity">
    <text evidence="1">Belongs to the bacterial solute-binding protein 3 family.</text>
</comment>